<feature type="compositionally biased region" description="Polar residues" evidence="1">
    <location>
        <begin position="138"/>
        <end position="150"/>
    </location>
</feature>
<evidence type="ECO:0000313" key="3">
    <source>
        <dbReference type="Proteomes" id="UP000054538"/>
    </source>
</evidence>
<dbReference type="AlphaFoldDB" id="A0A0D0E6S3"/>
<proteinExistence type="predicted"/>
<feature type="region of interest" description="Disordered" evidence="1">
    <location>
        <begin position="83"/>
        <end position="224"/>
    </location>
</feature>
<dbReference type="EMBL" id="KN825184">
    <property type="protein sequence ID" value="KIK93445.1"/>
    <property type="molecule type" value="Genomic_DNA"/>
</dbReference>
<accession>A0A0D0E6S3</accession>
<feature type="compositionally biased region" description="Basic residues" evidence="1">
    <location>
        <begin position="199"/>
        <end position="210"/>
    </location>
</feature>
<reference evidence="3" key="2">
    <citation type="submission" date="2015-01" db="EMBL/GenBank/DDBJ databases">
        <title>Evolutionary Origins and Diversification of the Mycorrhizal Mutualists.</title>
        <authorList>
            <consortium name="DOE Joint Genome Institute"/>
            <consortium name="Mycorrhizal Genomics Consortium"/>
            <person name="Kohler A."/>
            <person name="Kuo A."/>
            <person name="Nagy L.G."/>
            <person name="Floudas D."/>
            <person name="Copeland A."/>
            <person name="Barry K.W."/>
            <person name="Cichocki N."/>
            <person name="Veneault-Fourrey C."/>
            <person name="LaButti K."/>
            <person name="Lindquist E.A."/>
            <person name="Lipzen A."/>
            <person name="Lundell T."/>
            <person name="Morin E."/>
            <person name="Murat C."/>
            <person name="Riley R."/>
            <person name="Ohm R."/>
            <person name="Sun H."/>
            <person name="Tunlid A."/>
            <person name="Henrissat B."/>
            <person name="Grigoriev I.V."/>
            <person name="Hibbett D.S."/>
            <person name="Martin F."/>
        </authorList>
    </citation>
    <scope>NUCLEOTIDE SEQUENCE [LARGE SCALE GENOMIC DNA]</scope>
    <source>
        <strain evidence="3">Ve08.2h10</strain>
    </source>
</reference>
<organism evidence="2 3">
    <name type="scientific">Paxillus rubicundulus Ve08.2h10</name>
    <dbReference type="NCBI Taxonomy" id="930991"/>
    <lineage>
        <taxon>Eukaryota</taxon>
        <taxon>Fungi</taxon>
        <taxon>Dikarya</taxon>
        <taxon>Basidiomycota</taxon>
        <taxon>Agaricomycotina</taxon>
        <taxon>Agaricomycetes</taxon>
        <taxon>Agaricomycetidae</taxon>
        <taxon>Boletales</taxon>
        <taxon>Paxilineae</taxon>
        <taxon>Paxillaceae</taxon>
        <taxon>Paxillus</taxon>
    </lineage>
</organism>
<reference evidence="2 3" key="1">
    <citation type="submission" date="2014-04" db="EMBL/GenBank/DDBJ databases">
        <authorList>
            <consortium name="DOE Joint Genome Institute"/>
            <person name="Kuo A."/>
            <person name="Kohler A."/>
            <person name="Jargeat P."/>
            <person name="Nagy L.G."/>
            <person name="Floudas D."/>
            <person name="Copeland A."/>
            <person name="Barry K.W."/>
            <person name="Cichocki N."/>
            <person name="Veneault-Fourrey C."/>
            <person name="LaButti K."/>
            <person name="Lindquist E.A."/>
            <person name="Lipzen A."/>
            <person name="Lundell T."/>
            <person name="Morin E."/>
            <person name="Murat C."/>
            <person name="Sun H."/>
            <person name="Tunlid A."/>
            <person name="Henrissat B."/>
            <person name="Grigoriev I.V."/>
            <person name="Hibbett D.S."/>
            <person name="Martin F."/>
            <person name="Nordberg H.P."/>
            <person name="Cantor M.N."/>
            <person name="Hua S.X."/>
        </authorList>
    </citation>
    <scope>NUCLEOTIDE SEQUENCE [LARGE SCALE GENOMIC DNA]</scope>
    <source>
        <strain evidence="2 3">Ve08.2h10</strain>
    </source>
</reference>
<dbReference type="Proteomes" id="UP000054538">
    <property type="component" value="Unassembled WGS sequence"/>
</dbReference>
<dbReference type="InParanoid" id="A0A0D0E6S3"/>
<sequence>METHRRIPLQDLTLEQFIAPSFATTKTPRKPKRPLSPSQSTPLNPAKRRVLDTEGMSFANTITATSSVSRPVPSLLYSLHTVTPTRPSRLGNGYIPTSIPASLRPTPESRIRLARKHGSPKGTTPPFPSRRPSVASELHSTQTIESSTDPQSKHYPGFDIFRDSNPSQEPPTPGGSLRSDSGTLDDKFEDEKENIPPKRNAKKISSKKRLPTGIGDLGGSCLCSPTRKSEVVRLERTPLLNRQAPR</sequence>
<dbReference type="OrthoDB" id="3211926at2759"/>
<evidence type="ECO:0000256" key="1">
    <source>
        <dbReference type="SAM" id="MobiDB-lite"/>
    </source>
</evidence>
<feature type="region of interest" description="Disordered" evidence="1">
    <location>
        <begin position="20"/>
        <end position="49"/>
    </location>
</feature>
<dbReference type="HOGENOM" id="CLU_1038917_0_0_1"/>
<name>A0A0D0E6S3_9AGAM</name>
<protein>
    <submittedName>
        <fullName evidence="2">Unplaced genomic scaffold scaffold_362, whole genome shotgun sequence</fullName>
    </submittedName>
</protein>
<gene>
    <name evidence="2" type="ORF">PAXRUDRAFT_34059</name>
</gene>
<feature type="compositionally biased region" description="Basic and acidic residues" evidence="1">
    <location>
        <begin position="184"/>
        <end position="196"/>
    </location>
</feature>
<evidence type="ECO:0000313" key="2">
    <source>
        <dbReference type="EMBL" id="KIK93445.1"/>
    </source>
</evidence>
<keyword evidence="3" id="KW-1185">Reference proteome</keyword>